<dbReference type="Proteomes" id="UP000193719">
    <property type="component" value="Unassembled WGS sequence"/>
</dbReference>
<dbReference type="GO" id="GO:0007264">
    <property type="term" value="P:small GTPase-mediated signal transduction"/>
    <property type="evidence" value="ECO:0007669"/>
    <property type="project" value="TreeGrafter"/>
</dbReference>
<dbReference type="EMBL" id="MCFH01000028">
    <property type="protein sequence ID" value="ORX48181.1"/>
    <property type="molecule type" value="Genomic_DNA"/>
</dbReference>
<dbReference type="PANTHER" id="PTHR45808">
    <property type="entry name" value="RHO GTPASE-ACTIVATING PROTEIN 68F"/>
    <property type="match status" value="1"/>
</dbReference>
<reference evidence="2 3" key="1">
    <citation type="submission" date="2016-08" db="EMBL/GenBank/DDBJ databases">
        <title>Genomes of anaerobic fungi encode conserved fungal cellulosomes for biomass hydrolysis.</title>
        <authorList>
            <consortium name="DOE Joint Genome Institute"/>
            <person name="Haitjema C.H."/>
            <person name="Gilmore S.P."/>
            <person name="Henske J.K."/>
            <person name="Solomon K.V."/>
            <person name="De Groot R."/>
            <person name="Kuo A."/>
            <person name="Mondo S.J."/>
            <person name="Salamov A.A."/>
            <person name="Labutti K."/>
            <person name="Zhao Z."/>
            <person name="Chiniquy J."/>
            <person name="Barry K."/>
            <person name="Brewer H.M."/>
            <person name="Purvine S.O."/>
            <person name="Wright A.T."/>
            <person name="Boxma B."/>
            <person name="Van Alen T."/>
            <person name="Hackstein J.H."/>
            <person name="Baker S.E."/>
            <person name="Grigoriev I.V."/>
            <person name="O'Malley M.A."/>
        </authorList>
    </citation>
    <scope>NUCLEOTIDE SEQUENCE [LARGE SCALE GENOMIC DNA]</scope>
    <source>
        <strain evidence="3">finn</strain>
    </source>
</reference>
<dbReference type="OrthoDB" id="19923at2759"/>
<dbReference type="Gene3D" id="1.10.555.10">
    <property type="entry name" value="Rho GTPase activation protein"/>
    <property type="match status" value="1"/>
</dbReference>
<dbReference type="GO" id="GO:0005096">
    <property type="term" value="F:GTPase activator activity"/>
    <property type="evidence" value="ECO:0007669"/>
    <property type="project" value="TreeGrafter"/>
</dbReference>
<gene>
    <name evidence="2" type="ORF">BCR36DRAFT_294352</name>
</gene>
<organism evidence="2 3">
    <name type="scientific">Piromyces finnis</name>
    <dbReference type="NCBI Taxonomy" id="1754191"/>
    <lineage>
        <taxon>Eukaryota</taxon>
        <taxon>Fungi</taxon>
        <taxon>Fungi incertae sedis</taxon>
        <taxon>Chytridiomycota</taxon>
        <taxon>Chytridiomycota incertae sedis</taxon>
        <taxon>Neocallimastigomycetes</taxon>
        <taxon>Neocallimastigales</taxon>
        <taxon>Neocallimastigaceae</taxon>
        <taxon>Piromyces</taxon>
    </lineage>
</organism>
<dbReference type="InterPro" id="IPR008936">
    <property type="entry name" value="Rho_GTPase_activation_prot"/>
</dbReference>
<dbReference type="SUPFAM" id="SSF48350">
    <property type="entry name" value="GTPase activation domain, GAP"/>
    <property type="match status" value="1"/>
</dbReference>
<evidence type="ECO:0000259" key="1">
    <source>
        <dbReference type="PROSITE" id="PS50238"/>
    </source>
</evidence>
<dbReference type="STRING" id="1754191.A0A1Y1V686"/>
<proteinExistence type="predicted"/>
<sequence>MGKKNKIFGNTLDYLVKRAEDELKKTNINLDSSTKSLKKKPITSRYVVKHIPPEIQEFVQFFTKNEVWNVEGIFRKNSSVKDLKKAKKIIEDEGSLNLDKYDKGDSILVSGLFKNFLAEIQGRIIPYKIYIKLKEAKTDADLKEVLKELPINNYETLNYINQFVLKINDHCETNYMNLSNLSIVIGPNLFELTNDEMVNLNITVISSDIYKNILRIRKTERDNAEVHINIIVLIYFNNYKKYI</sequence>
<dbReference type="PROSITE" id="PS50238">
    <property type="entry name" value="RHOGAP"/>
    <property type="match status" value="1"/>
</dbReference>
<dbReference type="InterPro" id="IPR000198">
    <property type="entry name" value="RhoGAP_dom"/>
</dbReference>
<evidence type="ECO:0000313" key="3">
    <source>
        <dbReference type="Proteomes" id="UP000193719"/>
    </source>
</evidence>
<name>A0A1Y1V686_9FUNG</name>
<dbReference type="GO" id="GO:0005737">
    <property type="term" value="C:cytoplasm"/>
    <property type="evidence" value="ECO:0007669"/>
    <property type="project" value="TreeGrafter"/>
</dbReference>
<feature type="domain" description="Rho-GAP" evidence="1">
    <location>
        <begin position="28"/>
        <end position="225"/>
    </location>
</feature>
<dbReference type="SMART" id="SM00324">
    <property type="entry name" value="RhoGAP"/>
    <property type="match status" value="1"/>
</dbReference>
<accession>A0A1Y1V686</accession>
<protein>
    <submittedName>
        <fullName evidence="2">Rho GTPase activation protein</fullName>
    </submittedName>
</protein>
<dbReference type="PANTHER" id="PTHR45808:SF2">
    <property type="entry name" value="RHO GTPASE-ACTIVATING PROTEIN 68F"/>
    <property type="match status" value="1"/>
</dbReference>
<dbReference type="Pfam" id="PF00620">
    <property type="entry name" value="RhoGAP"/>
    <property type="match status" value="1"/>
</dbReference>
<comment type="caution">
    <text evidence="2">The sequence shown here is derived from an EMBL/GenBank/DDBJ whole genome shotgun (WGS) entry which is preliminary data.</text>
</comment>
<dbReference type="CDD" id="cd00159">
    <property type="entry name" value="RhoGAP"/>
    <property type="match status" value="1"/>
</dbReference>
<keyword evidence="3" id="KW-1185">Reference proteome</keyword>
<evidence type="ECO:0000313" key="2">
    <source>
        <dbReference type="EMBL" id="ORX48181.1"/>
    </source>
</evidence>
<reference evidence="2 3" key="2">
    <citation type="submission" date="2016-08" db="EMBL/GenBank/DDBJ databases">
        <title>Pervasive Adenine N6-methylation of Active Genes in Fungi.</title>
        <authorList>
            <consortium name="DOE Joint Genome Institute"/>
            <person name="Mondo S.J."/>
            <person name="Dannebaum R.O."/>
            <person name="Kuo R.C."/>
            <person name="Labutti K."/>
            <person name="Haridas S."/>
            <person name="Kuo A."/>
            <person name="Salamov A."/>
            <person name="Ahrendt S.R."/>
            <person name="Lipzen A."/>
            <person name="Sullivan W."/>
            <person name="Andreopoulos W.B."/>
            <person name="Clum A."/>
            <person name="Lindquist E."/>
            <person name="Daum C."/>
            <person name="Ramamoorthy G.K."/>
            <person name="Gryganskyi A."/>
            <person name="Culley D."/>
            <person name="Magnuson J.K."/>
            <person name="James T.Y."/>
            <person name="O'Malley M.A."/>
            <person name="Stajich J.E."/>
            <person name="Spatafora J.W."/>
            <person name="Visel A."/>
            <person name="Grigoriev I.V."/>
        </authorList>
    </citation>
    <scope>NUCLEOTIDE SEQUENCE [LARGE SCALE GENOMIC DNA]</scope>
    <source>
        <strain evidence="3">finn</strain>
    </source>
</reference>
<dbReference type="AlphaFoldDB" id="A0A1Y1V686"/>